<dbReference type="AlphaFoldDB" id="A0A327JRQ4"/>
<sequence>MKAAEANLLILPDCGNADDDHWQSRWERKLSTARRVVQDDWNCRNKTAWVERIVEAVEAAGKPVVFLAHGLGIAAMVHAAPRLSPEKVAAGFLVAPVDVEDGLMPETADPALAPLSRDPLPFPSMLVASRTDPACSFEAADELGHAWGSFVIDAGDAGHLDSKSGHGPWPEGSLTFARFLSSIRRA</sequence>
<keyword evidence="1" id="KW-0378">Hydrolase</keyword>
<organism evidence="1 2">
    <name type="scientific">Rhodobium orientis</name>
    <dbReference type="NCBI Taxonomy" id="34017"/>
    <lineage>
        <taxon>Bacteria</taxon>
        <taxon>Pseudomonadati</taxon>
        <taxon>Pseudomonadota</taxon>
        <taxon>Alphaproteobacteria</taxon>
        <taxon>Hyphomicrobiales</taxon>
        <taxon>Rhodobiaceae</taxon>
        <taxon>Rhodobium</taxon>
    </lineage>
</organism>
<protein>
    <submittedName>
        <fullName evidence="1">Alpha/beta hydrolase</fullName>
    </submittedName>
</protein>
<accession>A0A327JRQ4</accession>
<name>A0A327JRQ4_9HYPH</name>
<dbReference type="Gene3D" id="3.40.50.1820">
    <property type="entry name" value="alpha/beta hydrolase"/>
    <property type="match status" value="1"/>
</dbReference>
<dbReference type="EMBL" id="NPEV01000011">
    <property type="protein sequence ID" value="RAI28216.1"/>
    <property type="molecule type" value="Genomic_DNA"/>
</dbReference>
<proteinExistence type="predicted"/>
<dbReference type="SUPFAM" id="SSF53474">
    <property type="entry name" value="alpha/beta-Hydrolases"/>
    <property type="match status" value="1"/>
</dbReference>
<dbReference type="RefSeq" id="WP_111433756.1">
    <property type="nucleotide sequence ID" value="NZ_JACIGG010000002.1"/>
</dbReference>
<dbReference type="OrthoDB" id="9804993at2"/>
<keyword evidence="2" id="KW-1185">Reference proteome</keyword>
<dbReference type="InterPro" id="IPR029058">
    <property type="entry name" value="AB_hydrolase_fold"/>
</dbReference>
<evidence type="ECO:0000313" key="1">
    <source>
        <dbReference type="EMBL" id="RAI28216.1"/>
    </source>
</evidence>
<dbReference type="InterPro" id="IPR010662">
    <property type="entry name" value="RBBP9/YdeN"/>
</dbReference>
<evidence type="ECO:0000313" key="2">
    <source>
        <dbReference type="Proteomes" id="UP000249299"/>
    </source>
</evidence>
<gene>
    <name evidence="1" type="ORF">CH339_07680</name>
</gene>
<reference evidence="1 2" key="1">
    <citation type="submission" date="2017-07" db="EMBL/GenBank/DDBJ databases">
        <title>Draft Genome Sequences of Select Purple Nonsulfur Bacteria.</title>
        <authorList>
            <person name="Lasarre B."/>
            <person name="Mckinlay J.B."/>
        </authorList>
    </citation>
    <scope>NUCLEOTIDE SEQUENCE [LARGE SCALE GENOMIC DNA]</scope>
    <source>
        <strain evidence="1 2">DSM 11290</strain>
    </source>
</reference>
<dbReference type="GO" id="GO:0016787">
    <property type="term" value="F:hydrolase activity"/>
    <property type="evidence" value="ECO:0007669"/>
    <property type="project" value="UniProtKB-KW"/>
</dbReference>
<dbReference type="Proteomes" id="UP000249299">
    <property type="component" value="Unassembled WGS sequence"/>
</dbReference>
<dbReference type="Pfam" id="PF06821">
    <property type="entry name" value="Ser_hydrolase"/>
    <property type="match status" value="1"/>
</dbReference>
<comment type="caution">
    <text evidence="1">The sequence shown here is derived from an EMBL/GenBank/DDBJ whole genome shotgun (WGS) entry which is preliminary data.</text>
</comment>